<protein>
    <submittedName>
        <fullName evidence="2">Uma2 domain-containing protein</fullName>
    </submittedName>
</protein>
<evidence type="ECO:0000259" key="1">
    <source>
        <dbReference type="Pfam" id="PF05685"/>
    </source>
</evidence>
<sequence length="187" mass="20779">MSAQVHFVTTGPATYADLEAAPAGYTAELVGGRLHALPRPKGRHIHSASVLGRRLGGPFEDGTGGPGGWWILDEPEIHWELNQVVTVPDLAGWRRDRLPEMPDDQRFTVIPDWLCEILSPATQDYDRNEKLPLYARYGVPFVWLVDPDARWLEALQREGGAYRPVGRFGPGEAISAPPFEAVAFHLF</sequence>
<organism evidence="2 3">
    <name type="scientific">Candidatus Methylocalor cossyra</name>
    <dbReference type="NCBI Taxonomy" id="3108543"/>
    <lineage>
        <taxon>Bacteria</taxon>
        <taxon>Pseudomonadati</taxon>
        <taxon>Pseudomonadota</taxon>
        <taxon>Gammaproteobacteria</taxon>
        <taxon>Methylococcales</taxon>
        <taxon>Methylococcaceae</taxon>
        <taxon>Candidatus Methylocalor</taxon>
    </lineage>
</organism>
<dbReference type="PANTHER" id="PTHR34107:SF4">
    <property type="entry name" value="SLL1222 PROTEIN"/>
    <property type="match status" value="1"/>
</dbReference>
<evidence type="ECO:0000313" key="3">
    <source>
        <dbReference type="Proteomes" id="UP001497493"/>
    </source>
</evidence>
<dbReference type="EMBL" id="OZ026884">
    <property type="protein sequence ID" value="CAL1238957.1"/>
    <property type="molecule type" value="Genomic_DNA"/>
</dbReference>
<dbReference type="Pfam" id="PF05685">
    <property type="entry name" value="Uma2"/>
    <property type="match status" value="1"/>
</dbReference>
<reference evidence="2 3" key="1">
    <citation type="submission" date="2024-04" db="EMBL/GenBank/DDBJ databases">
        <authorList>
            <person name="Cremers G."/>
        </authorList>
    </citation>
    <scope>NUCLEOTIDE SEQUENCE [LARGE SCALE GENOMIC DNA]</scope>
    <source>
        <strain evidence="2">MeCH1-AG</strain>
    </source>
</reference>
<dbReference type="CDD" id="cd06260">
    <property type="entry name" value="DUF820-like"/>
    <property type="match status" value="1"/>
</dbReference>
<dbReference type="RefSeq" id="WP_348758560.1">
    <property type="nucleotide sequence ID" value="NZ_OZ026884.1"/>
</dbReference>
<accession>A0ABM9NED3</accession>
<dbReference type="Proteomes" id="UP001497493">
    <property type="component" value="Chromosome"/>
</dbReference>
<evidence type="ECO:0000313" key="2">
    <source>
        <dbReference type="EMBL" id="CAL1238957.1"/>
    </source>
</evidence>
<proteinExistence type="predicted"/>
<gene>
    <name evidence="2" type="ORF">MECH1_V1_0176</name>
</gene>
<keyword evidence="3" id="KW-1185">Reference proteome</keyword>
<dbReference type="SUPFAM" id="SSF52980">
    <property type="entry name" value="Restriction endonuclease-like"/>
    <property type="match status" value="1"/>
</dbReference>
<dbReference type="InterPro" id="IPR008538">
    <property type="entry name" value="Uma2"/>
</dbReference>
<feature type="domain" description="Putative restriction endonuclease" evidence="1">
    <location>
        <begin position="14"/>
        <end position="179"/>
    </location>
</feature>
<dbReference type="PANTHER" id="PTHR34107">
    <property type="entry name" value="SLL0198 PROTEIN-RELATED"/>
    <property type="match status" value="1"/>
</dbReference>
<dbReference type="Gene3D" id="3.90.1570.10">
    <property type="entry name" value="tt1808, chain A"/>
    <property type="match status" value="1"/>
</dbReference>
<name>A0ABM9NED3_9GAMM</name>
<dbReference type="InterPro" id="IPR012296">
    <property type="entry name" value="Nuclease_put_TT1808"/>
</dbReference>
<dbReference type="InterPro" id="IPR011335">
    <property type="entry name" value="Restrct_endonuc-II-like"/>
</dbReference>